<keyword evidence="2" id="KW-0963">Cytoplasm</keyword>
<dbReference type="PANTHER" id="PTHR24106">
    <property type="entry name" value="NACHT, LRR AND CARD DOMAINS-CONTAINING"/>
    <property type="match status" value="1"/>
</dbReference>
<dbReference type="Gene3D" id="3.40.50.300">
    <property type="entry name" value="P-loop containing nucleotide triphosphate hydrolases"/>
    <property type="match status" value="1"/>
</dbReference>
<evidence type="ECO:0000313" key="11">
    <source>
        <dbReference type="Proteomes" id="UP000007635"/>
    </source>
</evidence>
<evidence type="ECO:0000256" key="2">
    <source>
        <dbReference type="ARBA" id="ARBA00022490"/>
    </source>
</evidence>
<comment type="subcellular location">
    <subcellularLocation>
        <location evidence="1">Cytoplasm</location>
    </subcellularLocation>
</comment>
<dbReference type="Gene3D" id="2.60.120.920">
    <property type="match status" value="1"/>
</dbReference>
<dbReference type="InterPro" id="IPR051261">
    <property type="entry name" value="NLR"/>
</dbReference>
<dbReference type="FunFam" id="3.40.50.300:FF:001524">
    <property type="entry name" value="Si:dkey-126g1.7"/>
    <property type="match status" value="1"/>
</dbReference>
<keyword evidence="5" id="KW-0547">Nucleotide-binding</keyword>
<dbReference type="GeneTree" id="ENSGT01120000271898"/>
<dbReference type="InterPro" id="IPR001870">
    <property type="entry name" value="B30.2/SPRY"/>
</dbReference>
<keyword evidence="6" id="KW-0067">ATP-binding</keyword>
<dbReference type="InterPro" id="IPR032675">
    <property type="entry name" value="LRR_dom_sf"/>
</dbReference>
<name>A0AAQ4PSD5_GASAC</name>
<dbReference type="Proteomes" id="UP000007635">
    <property type="component" value="Unassembled WGS sequence"/>
</dbReference>
<dbReference type="PRINTS" id="PR01407">
    <property type="entry name" value="BUTYPHLNCDUF"/>
</dbReference>
<keyword evidence="3" id="KW-0433">Leucine-rich repeat</keyword>
<dbReference type="Pfam" id="PF14484">
    <property type="entry name" value="FISNA"/>
    <property type="match status" value="1"/>
</dbReference>
<feature type="domain" description="B30.2/SPRY" evidence="8">
    <location>
        <begin position="942"/>
        <end position="1139"/>
    </location>
</feature>
<dbReference type="Pfam" id="PF17779">
    <property type="entry name" value="WHD_NOD2"/>
    <property type="match status" value="1"/>
</dbReference>
<dbReference type="CDD" id="cd16040">
    <property type="entry name" value="SPRY_PRY_SNTX"/>
    <property type="match status" value="1"/>
</dbReference>
<dbReference type="AlphaFoldDB" id="A0AAQ4PSD5"/>
<dbReference type="PROSITE" id="PS50188">
    <property type="entry name" value="B302_SPRY"/>
    <property type="match status" value="1"/>
</dbReference>
<evidence type="ECO:0000259" key="9">
    <source>
        <dbReference type="PROSITE" id="PS50837"/>
    </source>
</evidence>
<evidence type="ECO:0008006" key="12">
    <source>
        <dbReference type="Google" id="ProtNLM"/>
    </source>
</evidence>
<feature type="region of interest" description="Disordered" evidence="7">
    <location>
        <begin position="120"/>
        <end position="145"/>
    </location>
</feature>
<dbReference type="InterPro" id="IPR003877">
    <property type="entry name" value="SPRY_dom"/>
</dbReference>
<evidence type="ECO:0000259" key="8">
    <source>
        <dbReference type="PROSITE" id="PS50188"/>
    </source>
</evidence>
<dbReference type="Pfam" id="PF00622">
    <property type="entry name" value="SPRY"/>
    <property type="match status" value="1"/>
</dbReference>
<dbReference type="InterPro" id="IPR027417">
    <property type="entry name" value="P-loop_NTPase"/>
</dbReference>
<reference evidence="10" key="3">
    <citation type="submission" date="2025-09" db="UniProtKB">
        <authorList>
            <consortium name="Ensembl"/>
        </authorList>
    </citation>
    <scope>IDENTIFICATION</scope>
</reference>
<dbReference type="SMART" id="SM00589">
    <property type="entry name" value="PRY"/>
    <property type="match status" value="1"/>
</dbReference>
<protein>
    <recommendedName>
        <fullName evidence="12">B30.2/SPRY domain-containing protein</fullName>
    </recommendedName>
</protein>
<evidence type="ECO:0000256" key="5">
    <source>
        <dbReference type="ARBA" id="ARBA00022741"/>
    </source>
</evidence>
<feature type="compositionally biased region" description="Polar residues" evidence="7">
    <location>
        <begin position="135"/>
        <end position="145"/>
    </location>
</feature>
<proteinExistence type="predicted"/>
<dbReference type="Ensembl" id="ENSGACT00000073040.1">
    <property type="protein sequence ID" value="ENSGACP00000041794.1"/>
    <property type="gene ID" value="ENSGACG00000037532.1"/>
</dbReference>
<dbReference type="InterPro" id="IPR029495">
    <property type="entry name" value="NACHT-assoc"/>
</dbReference>
<dbReference type="SMART" id="SM01288">
    <property type="entry name" value="FISNA"/>
    <property type="match status" value="1"/>
</dbReference>
<dbReference type="SMART" id="SM00449">
    <property type="entry name" value="SPRY"/>
    <property type="match status" value="1"/>
</dbReference>
<dbReference type="InterPro" id="IPR041267">
    <property type="entry name" value="NLRP_HD2"/>
</dbReference>
<sequence>MNQAEDPEDGVRPSEAPLCGEHDSRTKPQRTHQRPGPEPAPSCVSMKSNQSMNHPMKFKDGPSVDARSHQQRGKSPEPRCLSMKSDRSNGRWINFKDDRSQGRWINFKDDRSQGRFINFKDGRRSYDPEEDQESSDVPTGPSVQQHETHLDSIFMLLEENILTFVKNELKKIQKVVSSDYPECLEKEDEEVLDEEQRRFREAFEKISVHFLRRMKQEELAERLQSRLHAAVCQRELKSKLKKKFQCVFEGIAKAGNPTLLNEIYTELYITEGGTAEVNQEHEVRQIETASRRPARPETTIRQEDLLKASAGGEEPIRTVMTKGVAGIGKTVLTQKFTVDWAEDKDHQDIQFTFPFTFRDLNVLREKKFNLVGLVHHFFSETRAAGICRFEEFQVVFIFDGLDECRLPLDFHNNEILTDVTEISSVDVLLTNLIRGKLLPSARLWITTRPAAANQIPPECVGMVTEVRGFTDPQKEEYFRKRFRDEEQANSIISHIKTSRSLHIMCHIPVFCWITATVLEEMKTREGGEWPKTLTEMYIHFLVVQSKVKKVKYDGGAETDPHWSPESRKMIESLGKLAFDQLQKGNLIFYESDLTGCGIDIRAASVYSGVFTQIFREERGLYQDKVFCFVHLSVQEFLAALHVHLTFFSSGVHLLSEEQRTSLESKRFKPNPDPTCLYQIAVEKALLSPNGHLDLFLRFLLGLSLETNQTLLRGLLTQTGSGSQTDQRTVQYIKQKISWFVSPEKSINLFHCLNELDDDSLVEEIQRSLSSGSLSTDELSPADWSALVFILLSSGDDLEVFDLKKYSASEEALLKLLPVVKASNKVLLSGCNLSERSCEVLSSVLSSQSSSLRELDLSNNDLQDSGVKILSAGLESPHCHLETLRLSGCLITEEGCSSLASALSSNPSHLRELDLSYNHPGDSGVKLLSAGLEDPHWRLETLRVEPDGVRWLRPGLRKYSCELTIDTNTVNKQLKLSHNNRKVTRVEEEDQSYPKHPDRFDPCPQLLCRTGLTGRCYWEVEWSVEVDVSVSYRGIKRKGNSGDCLFGYNDQSWSLSCSDKGYSVWHNKTRTRISSSSSSSGRVAVYVDCPAGSLSFYRVSSDTLIHLHTFSTTFTEPLYPGFGFVLWSGSDSCSGDSVSLCSLQEGESPPGGEPSSLLTT</sequence>
<evidence type="ECO:0000313" key="10">
    <source>
        <dbReference type="Ensembl" id="ENSGACP00000041794.1"/>
    </source>
</evidence>
<dbReference type="FunFam" id="2.60.120.920:FF:000037">
    <property type="entry name" value="Si:dkey-191j3.2"/>
    <property type="match status" value="1"/>
</dbReference>
<dbReference type="Pfam" id="PF17776">
    <property type="entry name" value="NLRC4_HD2"/>
    <property type="match status" value="1"/>
</dbReference>
<dbReference type="SUPFAM" id="SSF49899">
    <property type="entry name" value="Concanavalin A-like lectins/glucanases"/>
    <property type="match status" value="1"/>
</dbReference>
<reference evidence="10 11" key="1">
    <citation type="journal article" date="2021" name="G3 (Bethesda)">
        <title>Improved contiguity of the threespine stickleback genome using long-read sequencing.</title>
        <authorList>
            <person name="Nath S."/>
            <person name="Shaw D.E."/>
            <person name="White M.A."/>
        </authorList>
    </citation>
    <scope>NUCLEOTIDE SEQUENCE [LARGE SCALE GENOMIC DNA]</scope>
    <source>
        <strain evidence="10 11">Lake Benthic</strain>
    </source>
</reference>
<evidence type="ECO:0000256" key="1">
    <source>
        <dbReference type="ARBA" id="ARBA00004496"/>
    </source>
</evidence>
<dbReference type="GO" id="GO:0005524">
    <property type="term" value="F:ATP binding"/>
    <property type="evidence" value="ECO:0007669"/>
    <property type="project" value="UniProtKB-KW"/>
</dbReference>
<dbReference type="Pfam" id="PF13516">
    <property type="entry name" value="LRR_6"/>
    <property type="match status" value="3"/>
</dbReference>
<dbReference type="SMART" id="SM00368">
    <property type="entry name" value="LRR_RI"/>
    <property type="match status" value="4"/>
</dbReference>
<keyword evidence="4" id="KW-0677">Repeat</keyword>
<dbReference type="InterPro" id="IPR006574">
    <property type="entry name" value="PRY"/>
</dbReference>
<dbReference type="SUPFAM" id="SSF52047">
    <property type="entry name" value="RNI-like"/>
    <property type="match status" value="1"/>
</dbReference>
<dbReference type="InterPro" id="IPR013320">
    <property type="entry name" value="ConA-like_dom_sf"/>
</dbReference>
<dbReference type="InterPro" id="IPR003879">
    <property type="entry name" value="Butyrophylin_SPRY"/>
</dbReference>
<organism evidence="10 11">
    <name type="scientific">Gasterosteus aculeatus aculeatus</name>
    <name type="common">three-spined stickleback</name>
    <dbReference type="NCBI Taxonomy" id="481459"/>
    <lineage>
        <taxon>Eukaryota</taxon>
        <taxon>Metazoa</taxon>
        <taxon>Chordata</taxon>
        <taxon>Craniata</taxon>
        <taxon>Vertebrata</taxon>
        <taxon>Euteleostomi</taxon>
        <taxon>Actinopterygii</taxon>
        <taxon>Neopterygii</taxon>
        <taxon>Teleostei</taxon>
        <taxon>Neoteleostei</taxon>
        <taxon>Acanthomorphata</taxon>
        <taxon>Eupercaria</taxon>
        <taxon>Perciformes</taxon>
        <taxon>Cottioidei</taxon>
        <taxon>Gasterosteales</taxon>
        <taxon>Gasterosteidae</taxon>
        <taxon>Gasterosteus</taxon>
    </lineage>
</organism>
<feature type="domain" description="NACHT" evidence="9">
    <location>
        <begin position="317"/>
        <end position="451"/>
    </location>
</feature>
<accession>A0AAQ4PSD5</accession>
<feature type="compositionally biased region" description="Basic and acidic residues" evidence="7">
    <location>
        <begin position="84"/>
        <end position="94"/>
    </location>
</feature>
<keyword evidence="11" id="KW-1185">Reference proteome</keyword>
<dbReference type="InterPro" id="IPR007111">
    <property type="entry name" value="NACHT_NTPase"/>
</dbReference>
<dbReference type="PROSITE" id="PS50837">
    <property type="entry name" value="NACHT"/>
    <property type="match status" value="1"/>
</dbReference>
<feature type="region of interest" description="Disordered" evidence="7">
    <location>
        <begin position="1"/>
        <end position="94"/>
    </location>
</feature>
<evidence type="ECO:0000256" key="7">
    <source>
        <dbReference type="SAM" id="MobiDB-lite"/>
    </source>
</evidence>
<dbReference type="InterPro" id="IPR041075">
    <property type="entry name" value="NOD1/2_WH"/>
</dbReference>
<evidence type="ECO:0000256" key="3">
    <source>
        <dbReference type="ARBA" id="ARBA00022614"/>
    </source>
</evidence>
<feature type="compositionally biased region" description="Basic and acidic residues" evidence="7">
    <location>
        <begin position="57"/>
        <end position="68"/>
    </location>
</feature>
<dbReference type="Pfam" id="PF13765">
    <property type="entry name" value="PRY"/>
    <property type="match status" value="1"/>
</dbReference>
<evidence type="ECO:0000256" key="4">
    <source>
        <dbReference type="ARBA" id="ARBA00022737"/>
    </source>
</evidence>
<dbReference type="InterPro" id="IPR001611">
    <property type="entry name" value="Leu-rich_rpt"/>
</dbReference>
<evidence type="ECO:0000256" key="6">
    <source>
        <dbReference type="ARBA" id="ARBA00022840"/>
    </source>
</evidence>
<dbReference type="Gene3D" id="3.80.10.10">
    <property type="entry name" value="Ribonuclease Inhibitor"/>
    <property type="match status" value="1"/>
</dbReference>
<reference evidence="10" key="2">
    <citation type="submission" date="2025-08" db="UniProtKB">
        <authorList>
            <consortium name="Ensembl"/>
        </authorList>
    </citation>
    <scope>IDENTIFICATION</scope>
</reference>
<dbReference type="InterPro" id="IPR043136">
    <property type="entry name" value="B30.2/SPRY_sf"/>
</dbReference>
<dbReference type="GO" id="GO:0005737">
    <property type="term" value="C:cytoplasm"/>
    <property type="evidence" value="ECO:0007669"/>
    <property type="project" value="UniProtKB-SubCell"/>
</dbReference>
<dbReference type="Pfam" id="PF05729">
    <property type="entry name" value="NACHT"/>
    <property type="match status" value="1"/>
</dbReference>